<comment type="caution">
    <text evidence="1">The sequence shown here is derived from an EMBL/GenBank/DDBJ whole genome shotgun (WGS) entry which is preliminary data.</text>
</comment>
<dbReference type="Proteomes" id="UP001279734">
    <property type="component" value="Unassembled WGS sequence"/>
</dbReference>
<evidence type="ECO:0000313" key="2">
    <source>
        <dbReference type="Proteomes" id="UP001279734"/>
    </source>
</evidence>
<keyword evidence="2" id="KW-1185">Reference proteome</keyword>
<dbReference type="AlphaFoldDB" id="A0AAD3TGE2"/>
<reference evidence="1" key="1">
    <citation type="submission" date="2023-05" db="EMBL/GenBank/DDBJ databases">
        <title>Nepenthes gracilis genome sequencing.</title>
        <authorList>
            <person name="Fukushima K."/>
        </authorList>
    </citation>
    <scope>NUCLEOTIDE SEQUENCE</scope>
    <source>
        <strain evidence="1">SING2019-196</strain>
    </source>
</reference>
<gene>
    <name evidence="1" type="ORF">Nepgr_030274</name>
</gene>
<protein>
    <submittedName>
        <fullName evidence="1">Uncharacterized protein</fullName>
    </submittedName>
</protein>
<evidence type="ECO:0000313" key="1">
    <source>
        <dbReference type="EMBL" id="GMH28431.1"/>
    </source>
</evidence>
<name>A0AAD3TGE2_NEPGR</name>
<organism evidence="1 2">
    <name type="scientific">Nepenthes gracilis</name>
    <name type="common">Slender pitcher plant</name>
    <dbReference type="NCBI Taxonomy" id="150966"/>
    <lineage>
        <taxon>Eukaryota</taxon>
        <taxon>Viridiplantae</taxon>
        <taxon>Streptophyta</taxon>
        <taxon>Embryophyta</taxon>
        <taxon>Tracheophyta</taxon>
        <taxon>Spermatophyta</taxon>
        <taxon>Magnoliopsida</taxon>
        <taxon>eudicotyledons</taxon>
        <taxon>Gunneridae</taxon>
        <taxon>Pentapetalae</taxon>
        <taxon>Caryophyllales</taxon>
        <taxon>Nepenthaceae</taxon>
        <taxon>Nepenthes</taxon>
    </lineage>
</organism>
<proteinExistence type="predicted"/>
<sequence>MTLSFEVFLGSIHSYVASKLPIAFARFNSCQFSPHSLAFATPRSRSRSWFLGFLPALAGLSLRDSCRSNSSKPHFLPDQPLASLLPDSAPMLNSRLCPLFLKFREFICTDGEPSRAPSLSGLLRLSTWWLLSSRLFRVEEPPLYCSSC</sequence>
<dbReference type="EMBL" id="BSYO01000034">
    <property type="protein sequence ID" value="GMH28431.1"/>
    <property type="molecule type" value="Genomic_DNA"/>
</dbReference>
<accession>A0AAD3TGE2</accession>